<comment type="catalytic activity">
    <reaction evidence="4">
        <text>L-proline + NAD(+) = (S)-1-pyrroline-5-carboxylate + NADH + 2 H(+)</text>
        <dbReference type="Rhea" id="RHEA:14105"/>
        <dbReference type="ChEBI" id="CHEBI:15378"/>
        <dbReference type="ChEBI" id="CHEBI:17388"/>
        <dbReference type="ChEBI" id="CHEBI:57540"/>
        <dbReference type="ChEBI" id="CHEBI:57945"/>
        <dbReference type="ChEBI" id="CHEBI:60039"/>
        <dbReference type="EC" id="1.5.1.2"/>
    </reaction>
</comment>
<dbReference type="AlphaFoldDB" id="G2J950"/>
<dbReference type="EC" id="1.5.1.2" evidence="4 5"/>
<evidence type="ECO:0000256" key="2">
    <source>
        <dbReference type="ARBA" id="ARBA00022857"/>
    </source>
</evidence>
<keyword evidence="4" id="KW-0963">Cytoplasm</keyword>
<keyword evidence="2 4" id="KW-0521">NADP</keyword>
<dbReference type="Pfam" id="PF03807">
    <property type="entry name" value="F420_oxidored"/>
    <property type="match status" value="1"/>
</dbReference>
<dbReference type="InterPro" id="IPR000304">
    <property type="entry name" value="Pyrroline-COOH_reductase"/>
</dbReference>
<accession>G2J950</accession>
<dbReference type="eggNOG" id="COG0345">
    <property type="taxonomic scope" value="Bacteria"/>
</dbReference>
<dbReference type="InterPro" id="IPR028939">
    <property type="entry name" value="P5C_Rdtase_cat_N"/>
</dbReference>
<keyword evidence="10" id="KW-1185">Reference proteome</keyword>
<comment type="caution">
    <text evidence="9">The sequence shown here is derived from an EMBL/GenBank/DDBJ whole genome shotgun (WGS) entry which is preliminary data.</text>
</comment>
<keyword evidence="4" id="KW-0641">Proline biosynthesis</keyword>
<evidence type="ECO:0000313" key="9">
    <source>
        <dbReference type="EMBL" id="CCD29297.1"/>
    </source>
</evidence>
<dbReference type="EMBL" id="CAFB01000039">
    <property type="protein sequence ID" value="CCD29297.1"/>
    <property type="molecule type" value="Genomic_DNA"/>
</dbReference>
<evidence type="ECO:0000259" key="7">
    <source>
        <dbReference type="Pfam" id="PF03807"/>
    </source>
</evidence>
<dbReference type="Pfam" id="PF14748">
    <property type="entry name" value="P5CR_dimer"/>
    <property type="match status" value="1"/>
</dbReference>
<evidence type="ECO:0000256" key="3">
    <source>
        <dbReference type="ARBA" id="ARBA00023002"/>
    </source>
</evidence>
<dbReference type="UniPathway" id="UPA00098">
    <property type="reaction ID" value="UER00361"/>
</dbReference>
<dbReference type="NCBIfam" id="TIGR00112">
    <property type="entry name" value="proC"/>
    <property type="match status" value="1"/>
</dbReference>
<organism evidence="9 10">
    <name type="scientific">Candidatus Glomeribacter gigasporarum BEG34</name>
    <dbReference type="NCBI Taxonomy" id="1070319"/>
    <lineage>
        <taxon>Bacteria</taxon>
        <taxon>Pseudomonadati</taxon>
        <taxon>Pseudomonadota</taxon>
        <taxon>Betaproteobacteria</taxon>
        <taxon>Burkholderiales</taxon>
        <taxon>Burkholderiaceae</taxon>
        <taxon>Candidatus Glomeribacter</taxon>
    </lineage>
</organism>
<dbReference type="InterPro" id="IPR029036">
    <property type="entry name" value="P5CR_dimer"/>
</dbReference>
<proteinExistence type="inferred from homology"/>
<evidence type="ECO:0000313" key="10">
    <source>
        <dbReference type="Proteomes" id="UP000054051"/>
    </source>
</evidence>
<dbReference type="Proteomes" id="UP000054051">
    <property type="component" value="Unassembled WGS sequence"/>
</dbReference>
<protein>
    <recommendedName>
        <fullName evidence="4 5">Pyrroline-5-carboxylate reductase</fullName>
        <shortName evidence="4">P5C reductase</shortName>
        <shortName evidence="4">P5CR</shortName>
        <ecNumber evidence="4 5">1.5.1.2</ecNumber>
    </recommendedName>
    <alternativeName>
        <fullName evidence="4">PCA reductase</fullName>
    </alternativeName>
</protein>
<dbReference type="GO" id="GO:0004735">
    <property type="term" value="F:pyrroline-5-carboxylate reductase activity"/>
    <property type="evidence" value="ECO:0007669"/>
    <property type="project" value="UniProtKB-UniRule"/>
</dbReference>
<keyword evidence="3 4" id="KW-0560">Oxidoreductase</keyword>
<evidence type="ECO:0000256" key="5">
    <source>
        <dbReference type="NCBIfam" id="TIGR00112"/>
    </source>
</evidence>
<dbReference type="InterPro" id="IPR036291">
    <property type="entry name" value="NAD(P)-bd_dom_sf"/>
</dbReference>
<evidence type="ECO:0000259" key="8">
    <source>
        <dbReference type="Pfam" id="PF14748"/>
    </source>
</evidence>
<feature type="domain" description="Pyrroline-5-carboxylate reductase dimerisation" evidence="8">
    <location>
        <begin position="159"/>
        <end position="262"/>
    </location>
</feature>
<dbReference type="FunFam" id="1.10.3730.10:FF:000001">
    <property type="entry name" value="Pyrroline-5-carboxylate reductase"/>
    <property type="match status" value="1"/>
</dbReference>
<reference evidence="9 10" key="1">
    <citation type="submission" date="2011-08" db="EMBL/GenBank/DDBJ databases">
        <title>The genome of the obligate endobacterium of an arbuscular mycorrhizal fungus reveals an interphylum network of nutritional interactions.</title>
        <authorList>
            <person name="Ghignone S."/>
            <person name="Salvioli A."/>
            <person name="Anca I."/>
            <person name="Lumini E."/>
            <person name="Ortu G."/>
            <person name="Petiti L."/>
            <person name="Cruveiller S."/>
            <person name="Bianciotto V."/>
            <person name="Piffanelli P."/>
            <person name="Lanfranco L."/>
            <person name="Bonfante P."/>
        </authorList>
    </citation>
    <scope>NUCLEOTIDE SEQUENCE [LARGE SCALE GENOMIC DNA]</scope>
    <source>
        <strain evidence="9 10">BEG34</strain>
    </source>
</reference>
<dbReference type="SUPFAM" id="SSF48179">
    <property type="entry name" value="6-phosphogluconate dehydrogenase C-terminal domain-like"/>
    <property type="match status" value="1"/>
</dbReference>
<name>G2J950_9BURK</name>
<dbReference type="GO" id="GO:0005737">
    <property type="term" value="C:cytoplasm"/>
    <property type="evidence" value="ECO:0007669"/>
    <property type="project" value="UniProtKB-SubCell"/>
</dbReference>
<evidence type="ECO:0000256" key="6">
    <source>
        <dbReference type="PIRSR" id="PIRSR000193-1"/>
    </source>
</evidence>
<comment type="catalytic activity">
    <reaction evidence="4">
        <text>L-proline + NADP(+) = (S)-1-pyrroline-5-carboxylate + NADPH + 2 H(+)</text>
        <dbReference type="Rhea" id="RHEA:14109"/>
        <dbReference type="ChEBI" id="CHEBI:15378"/>
        <dbReference type="ChEBI" id="CHEBI:17388"/>
        <dbReference type="ChEBI" id="CHEBI:57783"/>
        <dbReference type="ChEBI" id="CHEBI:58349"/>
        <dbReference type="ChEBI" id="CHEBI:60039"/>
        <dbReference type="EC" id="1.5.1.2"/>
    </reaction>
</comment>
<sequence length="270" mass="28162">MKIAVIGCGHMGCALLAGLLKSGISDAHLIPIDPDERVRAQLEQRLKLHCGSAPDAGLRAVQALILSVKPDILADVARQIAPYLQTQLVISVAAGIRIAALARWLGGYSRIVRAMPNLPASIGLGITGLAALPSVREADRACAERILSGVGQIVWCLDEDQLDALTALCGSGPAYVFYFIEALEDAARRLGFDDTRARTLARTTFTGAAALAAQSGAAASALRAQVSPPNGTTAAALALFDAKRMREAIVRGVLAAHQRAIEIASAPGQD</sequence>
<comment type="similarity">
    <text evidence="1 4">Belongs to the pyrroline-5-carboxylate reductase family.</text>
</comment>
<comment type="pathway">
    <text evidence="4">Amino-acid biosynthesis; L-proline biosynthesis; L-proline from L-glutamate 5-semialdehyde: step 1/1.</text>
</comment>
<evidence type="ECO:0000256" key="1">
    <source>
        <dbReference type="ARBA" id="ARBA00005525"/>
    </source>
</evidence>
<dbReference type="PIRSF" id="PIRSF000193">
    <property type="entry name" value="Pyrrol-5-carb_rd"/>
    <property type="match status" value="1"/>
</dbReference>
<dbReference type="STRING" id="1070319.CAGGBEG34_220047"/>
<gene>
    <name evidence="4" type="primary">proC</name>
    <name evidence="9" type="ORF">CAGGBEG34_220047</name>
</gene>
<comment type="function">
    <text evidence="4">Catalyzes the reduction of 1-pyrroline-5-carboxylate (PCA) to L-proline.</text>
</comment>
<dbReference type="OrthoDB" id="9805754at2"/>
<dbReference type="GO" id="GO:0055129">
    <property type="term" value="P:L-proline biosynthetic process"/>
    <property type="evidence" value="ECO:0007669"/>
    <property type="project" value="UniProtKB-UniRule"/>
</dbReference>
<comment type="subcellular location">
    <subcellularLocation>
        <location evidence="4">Cytoplasm</location>
    </subcellularLocation>
</comment>
<dbReference type="Gene3D" id="3.40.50.720">
    <property type="entry name" value="NAD(P)-binding Rossmann-like Domain"/>
    <property type="match status" value="1"/>
</dbReference>
<dbReference type="PANTHER" id="PTHR11645:SF0">
    <property type="entry name" value="PYRROLINE-5-CARBOXYLATE REDUCTASE 3"/>
    <property type="match status" value="1"/>
</dbReference>
<dbReference type="PANTHER" id="PTHR11645">
    <property type="entry name" value="PYRROLINE-5-CARBOXYLATE REDUCTASE"/>
    <property type="match status" value="1"/>
</dbReference>
<dbReference type="Gene3D" id="1.10.3730.10">
    <property type="entry name" value="ProC C-terminal domain-like"/>
    <property type="match status" value="1"/>
</dbReference>
<dbReference type="RefSeq" id="WP_006682524.1">
    <property type="nucleotide sequence ID" value="NZ_CAFB01000039.1"/>
</dbReference>
<evidence type="ECO:0000256" key="4">
    <source>
        <dbReference type="HAMAP-Rule" id="MF_01925"/>
    </source>
</evidence>
<dbReference type="SUPFAM" id="SSF51735">
    <property type="entry name" value="NAD(P)-binding Rossmann-fold domains"/>
    <property type="match status" value="1"/>
</dbReference>
<feature type="domain" description="Pyrroline-5-carboxylate reductase catalytic N-terminal" evidence="7">
    <location>
        <begin position="2"/>
        <end position="95"/>
    </location>
</feature>
<dbReference type="InterPro" id="IPR008927">
    <property type="entry name" value="6-PGluconate_DH-like_C_sf"/>
</dbReference>
<feature type="binding site" evidence="6">
    <location>
        <begin position="6"/>
        <end position="11"/>
    </location>
    <ligand>
        <name>NADP(+)</name>
        <dbReference type="ChEBI" id="CHEBI:58349"/>
    </ligand>
</feature>
<keyword evidence="4" id="KW-0028">Amino-acid biosynthesis</keyword>
<dbReference type="HAMAP" id="MF_01925">
    <property type="entry name" value="P5C_reductase"/>
    <property type="match status" value="1"/>
</dbReference>